<dbReference type="GO" id="GO:0003677">
    <property type="term" value="F:DNA binding"/>
    <property type="evidence" value="ECO:0007669"/>
    <property type="project" value="UniProtKB-UniRule"/>
</dbReference>
<keyword evidence="3 6" id="KW-0815">Transposition</keyword>
<sequence length="408" mass="46615">MSKKKHDVPEELLAGLLANYKNPEDLIGEEGLLKHLTKLVVERALEAELSEHLGHEKHGSVANESGNTRNGKSRKTLKGEFGELPIEVPRDRHGSFEPKLVTKHQTRWAGFDDKIISLYARGMTVREIQAHLEEMYGTEVSPSLISSVTDAVVDEVKAWQARPLNPIYPIVYLDCIHVKVREGTVRVKAVYLAIGITMDGEKEVLGLWLAQTEGAKFWLQVVTELRNRGVQDIFIACVDGLKGFPEAIEAVFPKTTVQLCIVHMVRHSLNYVSWKRRPEVAADLRLIYQSATAEEAELRLGEFEEKWDAEYLPIGQSWRRNWPRLIPFFDFPPEIRKVIYTTNAIESVNMSLRKLTKNRGSFPSDEALIKLFFLALRNISKKWTLPIRDWKAALTRFTIQFGERISMN</sequence>
<dbReference type="GO" id="GO:0004803">
    <property type="term" value="F:transposase activity"/>
    <property type="evidence" value="ECO:0007669"/>
    <property type="project" value="UniProtKB-UniRule"/>
</dbReference>
<protein>
    <recommendedName>
        <fullName evidence="6">Mutator family transposase</fullName>
    </recommendedName>
</protein>
<accession>A0AAE4K9T4</accession>
<dbReference type="RefSeq" id="WP_310839234.1">
    <property type="nucleotide sequence ID" value="NZ_JAVLSM010000046.1"/>
</dbReference>
<keyword evidence="6" id="KW-0814">Transposable element</keyword>
<dbReference type="GO" id="GO:0006313">
    <property type="term" value="P:DNA transposition"/>
    <property type="evidence" value="ECO:0007669"/>
    <property type="project" value="UniProtKB-UniRule"/>
</dbReference>
<proteinExistence type="inferred from homology"/>
<dbReference type="PANTHER" id="PTHR33217:SF5">
    <property type="entry name" value="MUTATOR FAMILY TRANSPOSASE"/>
    <property type="match status" value="1"/>
</dbReference>
<gene>
    <name evidence="8" type="ORF">RJN63_29740</name>
</gene>
<comment type="similarity">
    <text evidence="2 6">Belongs to the transposase mutator family.</text>
</comment>
<reference evidence="8" key="1">
    <citation type="submission" date="2023-02" db="EMBL/GenBank/DDBJ databases">
        <title>Description of Herbaspirillum huttiense subsp. nephrolepsisexaltata and Herbaspirillum huttiense subsp. lycopersicon.</title>
        <authorList>
            <person name="Poudel M."/>
            <person name="Sharma A."/>
            <person name="Goss E."/>
            <person name="Tapia J.H."/>
            <person name="Harmon C.M."/>
            <person name="Jones J.B."/>
        </authorList>
    </citation>
    <scope>NUCLEOTIDE SEQUENCE</scope>
    <source>
        <strain evidence="8">NC40101</strain>
    </source>
</reference>
<comment type="function">
    <text evidence="1 6">Required for the transposition of the insertion element.</text>
</comment>
<evidence type="ECO:0000256" key="2">
    <source>
        <dbReference type="ARBA" id="ARBA00010961"/>
    </source>
</evidence>
<dbReference type="AlphaFoldDB" id="A0AAE4K9T4"/>
<dbReference type="InterPro" id="IPR001207">
    <property type="entry name" value="Transposase_mutator"/>
</dbReference>
<evidence type="ECO:0000256" key="1">
    <source>
        <dbReference type="ARBA" id="ARBA00002190"/>
    </source>
</evidence>
<comment type="caution">
    <text evidence="8">The sequence shown here is derived from an EMBL/GenBank/DDBJ whole genome shotgun (WGS) entry which is preliminary data.</text>
</comment>
<dbReference type="NCBIfam" id="NF033543">
    <property type="entry name" value="transpos_IS256"/>
    <property type="match status" value="1"/>
</dbReference>
<dbReference type="EMBL" id="JAVRAA010000046">
    <property type="protein sequence ID" value="MDT0341039.1"/>
    <property type="molecule type" value="Genomic_DNA"/>
</dbReference>
<dbReference type="Pfam" id="PF00872">
    <property type="entry name" value="Transposase_mut"/>
    <property type="match status" value="1"/>
</dbReference>
<evidence type="ECO:0000256" key="5">
    <source>
        <dbReference type="ARBA" id="ARBA00023172"/>
    </source>
</evidence>
<organism evidence="8">
    <name type="scientific">Herbaspirillum huttiense subsp. nephrolepidis</name>
    <dbReference type="NCBI Taxonomy" id="3075126"/>
    <lineage>
        <taxon>Bacteria</taxon>
        <taxon>Pseudomonadati</taxon>
        <taxon>Pseudomonadota</taxon>
        <taxon>Betaproteobacteria</taxon>
        <taxon>Burkholderiales</taxon>
        <taxon>Oxalobacteraceae</taxon>
        <taxon>Herbaspirillum</taxon>
    </lineage>
</organism>
<evidence type="ECO:0000256" key="7">
    <source>
        <dbReference type="SAM" id="MobiDB-lite"/>
    </source>
</evidence>
<feature type="region of interest" description="Disordered" evidence="7">
    <location>
        <begin position="51"/>
        <end position="78"/>
    </location>
</feature>
<dbReference type="PROSITE" id="PS01007">
    <property type="entry name" value="TRANSPOSASE_MUTATOR"/>
    <property type="match status" value="1"/>
</dbReference>
<evidence type="ECO:0000256" key="4">
    <source>
        <dbReference type="ARBA" id="ARBA00023125"/>
    </source>
</evidence>
<evidence type="ECO:0000313" key="8">
    <source>
        <dbReference type="EMBL" id="MDT0341039.1"/>
    </source>
</evidence>
<name>A0AAE4K9T4_9BURK</name>
<evidence type="ECO:0000256" key="3">
    <source>
        <dbReference type="ARBA" id="ARBA00022578"/>
    </source>
</evidence>
<dbReference type="PANTHER" id="PTHR33217">
    <property type="entry name" value="TRANSPOSASE FOR INSERTION SEQUENCE ELEMENT IS1081"/>
    <property type="match status" value="1"/>
</dbReference>
<keyword evidence="5 6" id="KW-0233">DNA recombination</keyword>
<evidence type="ECO:0000256" key="6">
    <source>
        <dbReference type="RuleBase" id="RU365089"/>
    </source>
</evidence>
<keyword evidence="4 6" id="KW-0238">DNA-binding</keyword>